<dbReference type="RefSeq" id="WP_388102781.1">
    <property type="nucleotide sequence ID" value="NZ_JBIAHM010000001.1"/>
</dbReference>
<evidence type="ECO:0000259" key="2">
    <source>
        <dbReference type="Pfam" id="PF10756"/>
    </source>
</evidence>
<name>A0ABW6LVJ3_9ACTN</name>
<dbReference type="Pfam" id="PF10756">
    <property type="entry name" value="bPH_6"/>
    <property type="match status" value="1"/>
</dbReference>
<sequence>MTTPHHEPPAPQPPDRIYRSSMGIVGGVLLLAIGLWLGIDALVRGNGRTPWLALAGLILVVPLVVAFTFRPAVYANDDRLRVRNPFRLVVVPWGEVAALRSGLSNEVVAKSGTKFQLWAIPVSLRSRKRAARREARSKAEAGGQAGRGGRAGGFGGGFGGFGGFGGSVGGGSAAGDSTRAESDQIMSDLNELLENREQAESAQGEVTVRWAYEVIAPALAGAVVLAILLATG</sequence>
<organism evidence="3 4">
    <name type="scientific">Streptomyces hokutonensis</name>
    <dbReference type="NCBI Taxonomy" id="1306990"/>
    <lineage>
        <taxon>Bacteria</taxon>
        <taxon>Bacillati</taxon>
        <taxon>Actinomycetota</taxon>
        <taxon>Actinomycetes</taxon>
        <taxon>Kitasatosporales</taxon>
        <taxon>Streptomycetaceae</taxon>
        <taxon>Streptomyces</taxon>
    </lineage>
</organism>
<feature type="transmembrane region" description="Helical" evidence="1">
    <location>
        <begin position="21"/>
        <end position="39"/>
    </location>
</feature>
<evidence type="ECO:0000313" key="3">
    <source>
        <dbReference type="EMBL" id="MFE9597904.1"/>
    </source>
</evidence>
<feature type="domain" description="Low molecular weight protein antigen 6 PH" evidence="2">
    <location>
        <begin position="70"/>
        <end position="134"/>
    </location>
</feature>
<dbReference type="Proteomes" id="UP001601303">
    <property type="component" value="Unassembled WGS sequence"/>
</dbReference>
<feature type="transmembrane region" description="Helical" evidence="1">
    <location>
        <begin position="51"/>
        <end position="73"/>
    </location>
</feature>
<gene>
    <name evidence="3" type="ORF">ACFYNQ_04910</name>
</gene>
<evidence type="ECO:0000256" key="1">
    <source>
        <dbReference type="SAM" id="Phobius"/>
    </source>
</evidence>
<comment type="caution">
    <text evidence="3">The sequence shown here is derived from an EMBL/GenBank/DDBJ whole genome shotgun (WGS) entry which is preliminary data.</text>
</comment>
<dbReference type="EMBL" id="JBIAHM010000001">
    <property type="protein sequence ID" value="MFE9597904.1"/>
    <property type="molecule type" value="Genomic_DNA"/>
</dbReference>
<reference evidence="3 4" key="1">
    <citation type="submission" date="2024-10" db="EMBL/GenBank/DDBJ databases">
        <title>The Natural Products Discovery Center: Release of the First 8490 Sequenced Strains for Exploring Actinobacteria Biosynthetic Diversity.</title>
        <authorList>
            <person name="Kalkreuter E."/>
            <person name="Kautsar S.A."/>
            <person name="Yang D."/>
            <person name="Bader C.D."/>
            <person name="Teijaro C.N."/>
            <person name="Fluegel L."/>
            <person name="Davis C.M."/>
            <person name="Simpson J.R."/>
            <person name="Lauterbach L."/>
            <person name="Steele A.D."/>
            <person name="Gui C."/>
            <person name="Meng S."/>
            <person name="Li G."/>
            <person name="Viehrig K."/>
            <person name="Ye F."/>
            <person name="Su P."/>
            <person name="Kiefer A.F."/>
            <person name="Nichols A."/>
            <person name="Cepeda A.J."/>
            <person name="Yan W."/>
            <person name="Fan B."/>
            <person name="Jiang Y."/>
            <person name="Adhikari A."/>
            <person name="Zheng C.-J."/>
            <person name="Schuster L."/>
            <person name="Cowan T.M."/>
            <person name="Smanski M.J."/>
            <person name="Chevrette M.G."/>
            <person name="De Carvalho L.P.S."/>
            <person name="Shen B."/>
        </authorList>
    </citation>
    <scope>NUCLEOTIDE SEQUENCE [LARGE SCALE GENOMIC DNA]</scope>
    <source>
        <strain evidence="3 4">NPDC006488</strain>
    </source>
</reference>
<keyword evidence="1" id="KW-0812">Transmembrane</keyword>
<keyword evidence="1" id="KW-1133">Transmembrane helix</keyword>
<feature type="transmembrane region" description="Helical" evidence="1">
    <location>
        <begin position="210"/>
        <end position="230"/>
    </location>
</feature>
<accession>A0ABW6LVJ3</accession>
<protein>
    <submittedName>
        <fullName evidence="3">PH domain-containing protein</fullName>
    </submittedName>
</protein>
<keyword evidence="4" id="KW-1185">Reference proteome</keyword>
<evidence type="ECO:0000313" key="4">
    <source>
        <dbReference type="Proteomes" id="UP001601303"/>
    </source>
</evidence>
<keyword evidence="1" id="KW-0472">Membrane</keyword>
<proteinExistence type="predicted"/>
<dbReference type="InterPro" id="IPR019692">
    <property type="entry name" value="CFP-6_PH"/>
</dbReference>